<organism evidence="1">
    <name type="scientific">marine sediment metagenome</name>
    <dbReference type="NCBI Taxonomy" id="412755"/>
    <lineage>
        <taxon>unclassified sequences</taxon>
        <taxon>metagenomes</taxon>
        <taxon>ecological metagenomes</taxon>
    </lineage>
</organism>
<dbReference type="AlphaFoldDB" id="A0A0F9LX75"/>
<comment type="caution">
    <text evidence="1">The sequence shown here is derived from an EMBL/GenBank/DDBJ whole genome shotgun (WGS) entry which is preliminary data.</text>
</comment>
<dbReference type="EMBL" id="LAZR01005684">
    <property type="protein sequence ID" value="KKM97968.1"/>
    <property type="molecule type" value="Genomic_DNA"/>
</dbReference>
<proteinExistence type="predicted"/>
<protein>
    <submittedName>
        <fullName evidence="1">Uncharacterized protein</fullName>
    </submittedName>
</protein>
<gene>
    <name evidence="1" type="ORF">LCGC14_1162670</name>
</gene>
<sequence length="64" mass="6815">MTYFMVGGIIICSLALAYFCSVTCSKCRITVGPGAGCDCRKNKCPHCGKEISDGLKYRGFEGPG</sequence>
<evidence type="ECO:0000313" key="1">
    <source>
        <dbReference type="EMBL" id="KKM97968.1"/>
    </source>
</evidence>
<reference evidence="1" key="1">
    <citation type="journal article" date="2015" name="Nature">
        <title>Complex archaea that bridge the gap between prokaryotes and eukaryotes.</title>
        <authorList>
            <person name="Spang A."/>
            <person name="Saw J.H."/>
            <person name="Jorgensen S.L."/>
            <person name="Zaremba-Niedzwiedzka K."/>
            <person name="Martijn J."/>
            <person name="Lind A.E."/>
            <person name="van Eijk R."/>
            <person name="Schleper C."/>
            <person name="Guy L."/>
            <person name="Ettema T.J."/>
        </authorList>
    </citation>
    <scope>NUCLEOTIDE SEQUENCE</scope>
</reference>
<name>A0A0F9LX75_9ZZZZ</name>
<accession>A0A0F9LX75</accession>